<proteinExistence type="predicted"/>
<dbReference type="Gramene" id="Mp6g19630.1">
    <property type="protein sequence ID" value="Mp6g19630.1.cds"/>
    <property type="gene ID" value="Mp6g19630"/>
</dbReference>
<evidence type="ECO:0000256" key="1">
    <source>
        <dbReference type="SAM" id="MobiDB-lite"/>
    </source>
</evidence>
<feature type="region of interest" description="Disordered" evidence="1">
    <location>
        <begin position="1"/>
        <end position="88"/>
    </location>
</feature>
<evidence type="ECO:0000313" key="2">
    <source>
        <dbReference type="EMBL" id="PTQ39446.1"/>
    </source>
</evidence>
<reference evidence="3" key="1">
    <citation type="journal article" date="2017" name="Cell">
        <title>Insights into land plant evolution garnered from the Marchantia polymorpha genome.</title>
        <authorList>
            <person name="Bowman J.L."/>
            <person name="Kohchi T."/>
            <person name="Yamato K.T."/>
            <person name="Jenkins J."/>
            <person name="Shu S."/>
            <person name="Ishizaki K."/>
            <person name="Yamaoka S."/>
            <person name="Nishihama R."/>
            <person name="Nakamura Y."/>
            <person name="Berger F."/>
            <person name="Adam C."/>
            <person name="Aki S.S."/>
            <person name="Althoff F."/>
            <person name="Araki T."/>
            <person name="Arteaga-Vazquez M.A."/>
            <person name="Balasubrmanian S."/>
            <person name="Barry K."/>
            <person name="Bauer D."/>
            <person name="Boehm C.R."/>
            <person name="Briginshaw L."/>
            <person name="Caballero-Perez J."/>
            <person name="Catarino B."/>
            <person name="Chen F."/>
            <person name="Chiyoda S."/>
            <person name="Chovatia M."/>
            <person name="Davies K.M."/>
            <person name="Delmans M."/>
            <person name="Demura T."/>
            <person name="Dierschke T."/>
            <person name="Dolan L."/>
            <person name="Dorantes-Acosta A.E."/>
            <person name="Eklund D.M."/>
            <person name="Florent S.N."/>
            <person name="Flores-Sandoval E."/>
            <person name="Fujiyama A."/>
            <person name="Fukuzawa H."/>
            <person name="Galik B."/>
            <person name="Grimanelli D."/>
            <person name="Grimwood J."/>
            <person name="Grossniklaus U."/>
            <person name="Hamada T."/>
            <person name="Haseloff J."/>
            <person name="Hetherington A.J."/>
            <person name="Higo A."/>
            <person name="Hirakawa Y."/>
            <person name="Hundley H.N."/>
            <person name="Ikeda Y."/>
            <person name="Inoue K."/>
            <person name="Inoue S.I."/>
            <person name="Ishida S."/>
            <person name="Jia Q."/>
            <person name="Kakita M."/>
            <person name="Kanazawa T."/>
            <person name="Kawai Y."/>
            <person name="Kawashima T."/>
            <person name="Kennedy M."/>
            <person name="Kinose K."/>
            <person name="Kinoshita T."/>
            <person name="Kohara Y."/>
            <person name="Koide E."/>
            <person name="Komatsu K."/>
            <person name="Kopischke S."/>
            <person name="Kubo M."/>
            <person name="Kyozuka J."/>
            <person name="Lagercrantz U."/>
            <person name="Lin S.S."/>
            <person name="Lindquist E."/>
            <person name="Lipzen A.M."/>
            <person name="Lu C.W."/>
            <person name="De Luna E."/>
            <person name="Martienssen R.A."/>
            <person name="Minamino N."/>
            <person name="Mizutani M."/>
            <person name="Mizutani M."/>
            <person name="Mochizuki N."/>
            <person name="Monte I."/>
            <person name="Mosher R."/>
            <person name="Nagasaki H."/>
            <person name="Nakagami H."/>
            <person name="Naramoto S."/>
            <person name="Nishitani K."/>
            <person name="Ohtani M."/>
            <person name="Okamoto T."/>
            <person name="Okumura M."/>
            <person name="Phillips J."/>
            <person name="Pollak B."/>
            <person name="Reinders A."/>
            <person name="Rovekamp M."/>
            <person name="Sano R."/>
            <person name="Sawa S."/>
            <person name="Schmid M.W."/>
            <person name="Shirakawa M."/>
            <person name="Solano R."/>
            <person name="Spunde A."/>
            <person name="Suetsugu N."/>
            <person name="Sugano S."/>
            <person name="Sugiyama A."/>
            <person name="Sun R."/>
            <person name="Suzuki Y."/>
            <person name="Takenaka M."/>
            <person name="Takezawa D."/>
            <person name="Tomogane H."/>
            <person name="Tsuzuki M."/>
            <person name="Ueda T."/>
            <person name="Umeda M."/>
            <person name="Ward J.M."/>
            <person name="Watanabe Y."/>
            <person name="Yazaki K."/>
            <person name="Yokoyama R."/>
            <person name="Yoshitake Y."/>
            <person name="Yotsui I."/>
            <person name="Zachgo S."/>
            <person name="Schmutz J."/>
        </authorList>
    </citation>
    <scope>NUCLEOTIDE SEQUENCE [LARGE SCALE GENOMIC DNA]</scope>
    <source>
        <strain evidence="3">Tak-1</strain>
    </source>
</reference>
<feature type="compositionally biased region" description="Basic and acidic residues" evidence="1">
    <location>
        <begin position="1"/>
        <end position="10"/>
    </location>
</feature>
<sequence length="195" mass="21220">MERKYSEYKSSKTGKARSGGIGPKEHVTGRWLYSRARRGTESNDTACQTDANGMRAGPVRRIAAATCGSIREQHKPREDVHASERESPGRTWWAVRYSSSSSSAPEGGRPERGGAEIAIGRVTGQSPLDRHVVRSTGSQNLLLVFCGCDDLGLLSAHGAGDSYEERRGRKAPLPRRERSSRRGRGGALRPKSTSV</sequence>
<feature type="compositionally biased region" description="Polar residues" evidence="1">
    <location>
        <begin position="42"/>
        <end position="51"/>
    </location>
</feature>
<dbReference type="AlphaFoldDB" id="A0A2R6X025"/>
<evidence type="ECO:0000313" key="3">
    <source>
        <dbReference type="Proteomes" id="UP000244005"/>
    </source>
</evidence>
<protein>
    <submittedName>
        <fullName evidence="2">Uncharacterized protein</fullName>
    </submittedName>
</protein>
<keyword evidence="3" id="KW-1185">Reference proteome</keyword>
<dbReference type="Proteomes" id="UP000244005">
    <property type="component" value="Unassembled WGS sequence"/>
</dbReference>
<feature type="compositionally biased region" description="Basic residues" evidence="1">
    <location>
        <begin position="168"/>
        <end position="184"/>
    </location>
</feature>
<feature type="region of interest" description="Disordered" evidence="1">
    <location>
        <begin position="156"/>
        <end position="195"/>
    </location>
</feature>
<gene>
    <name evidence="2" type="ORF">MARPO_0045s0100</name>
</gene>
<feature type="compositionally biased region" description="Basic and acidic residues" evidence="1">
    <location>
        <begin position="71"/>
        <end position="88"/>
    </location>
</feature>
<name>A0A2R6X025_MARPO</name>
<dbReference type="EMBL" id="KZ772717">
    <property type="protein sequence ID" value="PTQ39446.1"/>
    <property type="molecule type" value="Genomic_DNA"/>
</dbReference>
<accession>A0A2R6X025</accession>
<organism evidence="2 3">
    <name type="scientific">Marchantia polymorpha</name>
    <name type="common">Common liverwort</name>
    <name type="synonym">Marchantia aquatica</name>
    <dbReference type="NCBI Taxonomy" id="3197"/>
    <lineage>
        <taxon>Eukaryota</taxon>
        <taxon>Viridiplantae</taxon>
        <taxon>Streptophyta</taxon>
        <taxon>Embryophyta</taxon>
        <taxon>Marchantiophyta</taxon>
        <taxon>Marchantiopsida</taxon>
        <taxon>Marchantiidae</taxon>
        <taxon>Marchantiales</taxon>
        <taxon>Marchantiaceae</taxon>
        <taxon>Marchantia</taxon>
    </lineage>
</organism>